<dbReference type="PROSITE" id="PS51257">
    <property type="entry name" value="PROKAR_LIPOPROTEIN"/>
    <property type="match status" value="1"/>
</dbReference>
<reference evidence="2 3" key="1">
    <citation type="submission" date="2024-04" db="EMBL/GenBank/DDBJ databases">
        <title>Novel genus in family Flammeovirgaceae.</title>
        <authorList>
            <person name="Nguyen T.H."/>
            <person name="Vuong T.Q."/>
            <person name="Le H."/>
            <person name="Kim S.-G."/>
        </authorList>
    </citation>
    <scope>NUCLEOTIDE SEQUENCE [LARGE SCALE GENOMIC DNA]</scope>
    <source>
        <strain evidence="2 3">JCM 23209</strain>
    </source>
</reference>
<dbReference type="Proteomes" id="UP001403385">
    <property type="component" value="Unassembled WGS sequence"/>
</dbReference>
<comment type="caution">
    <text evidence="2">The sequence shown here is derived from an EMBL/GenBank/DDBJ whole genome shotgun (WGS) entry which is preliminary data.</text>
</comment>
<dbReference type="RefSeq" id="WP_346819716.1">
    <property type="nucleotide sequence ID" value="NZ_JBDKWZ010000001.1"/>
</dbReference>
<sequence length="306" mass="33844">MKHINPIYKVLCLLWAVVGLTACEDVIDVDLDKGEPQLVVDAWVTNQPGAQTIRLTWSAPYFDSAPAKGVEDAEVSIKDSEGNVYTFENQNNGDYTWAPANPDEPLGKIGNKYTLTIRQGGETFQATSSLNDVPAIDSIAIEYKEKSLEGPEGHYAQFYARDLEGLGDCYWIKAYKNGVFLNKPSEINLAYDAGFNKGSKVDNLVFLEPIREGINPFPDEQEEDDEVPPYAIGDSIYVEIFSLTEETFDFMVFIREQMQNGGFFATPPANSPTNIVNLDDKSTVQALGFFNTSAVSSLGTKVTDKE</sequence>
<proteinExistence type="predicted"/>
<gene>
    <name evidence="2" type="ORF">AAG747_03420</name>
</gene>
<dbReference type="EMBL" id="JBDKWZ010000001">
    <property type="protein sequence ID" value="MEN7546939.1"/>
    <property type="molecule type" value="Genomic_DNA"/>
</dbReference>
<dbReference type="AlphaFoldDB" id="A0AAW9S1Z8"/>
<organism evidence="2 3">
    <name type="scientific">Rapidithrix thailandica</name>
    <dbReference type="NCBI Taxonomy" id="413964"/>
    <lineage>
        <taxon>Bacteria</taxon>
        <taxon>Pseudomonadati</taxon>
        <taxon>Bacteroidota</taxon>
        <taxon>Cytophagia</taxon>
        <taxon>Cytophagales</taxon>
        <taxon>Flammeovirgaceae</taxon>
        <taxon>Rapidithrix</taxon>
    </lineage>
</organism>
<evidence type="ECO:0000313" key="2">
    <source>
        <dbReference type="EMBL" id="MEN7546939.1"/>
    </source>
</evidence>
<evidence type="ECO:0000313" key="3">
    <source>
        <dbReference type="Proteomes" id="UP001403385"/>
    </source>
</evidence>
<dbReference type="Pfam" id="PF14054">
    <property type="entry name" value="DUF4249"/>
    <property type="match status" value="1"/>
</dbReference>
<evidence type="ECO:0000256" key="1">
    <source>
        <dbReference type="SAM" id="SignalP"/>
    </source>
</evidence>
<keyword evidence="3" id="KW-1185">Reference proteome</keyword>
<dbReference type="InterPro" id="IPR025345">
    <property type="entry name" value="DUF4249"/>
</dbReference>
<protein>
    <submittedName>
        <fullName evidence="2">DUF4249 domain-containing protein</fullName>
    </submittedName>
</protein>
<accession>A0AAW9S1Z8</accession>
<feature type="signal peptide" evidence="1">
    <location>
        <begin position="1"/>
        <end position="22"/>
    </location>
</feature>
<keyword evidence="1" id="KW-0732">Signal</keyword>
<feature type="chain" id="PRO_5043465927" evidence="1">
    <location>
        <begin position="23"/>
        <end position="306"/>
    </location>
</feature>
<name>A0AAW9S1Z8_9BACT</name>